<comment type="caution">
    <text evidence="2">The sequence shown here is derived from an EMBL/GenBank/DDBJ whole genome shotgun (WGS) entry which is preliminary data.</text>
</comment>
<feature type="transmembrane region" description="Helical" evidence="1">
    <location>
        <begin position="239"/>
        <end position="258"/>
    </location>
</feature>
<keyword evidence="1" id="KW-0472">Membrane</keyword>
<dbReference type="AlphaFoldDB" id="A0A5R9CTW6"/>
<name>A0A5R9CTW6_9LACO</name>
<gene>
    <name evidence="2" type="ORF">FEZ41_09325</name>
</gene>
<reference evidence="2 3" key="1">
    <citation type="submission" date="2019-05" db="EMBL/GenBank/DDBJ databases">
        <title>The metagenome of a microbial culture collection derived from dairy environment covers the genomic content of the human microbiome.</title>
        <authorList>
            <person name="Roder T."/>
            <person name="Wuthrich D."/>
            <person name="Sattari Z."/>
            <person name="Von Ah U."/>
            <person name="Bar C."/>
            <person name="Ronchi F."/>
            <person name="Macpherson A.J."/>
            <person name="Ganal-Vonarburg S.C."/>
            <person name="Bruggmann R."/>
            <person name="Vergeres G."/>
        </authorList>
    </citation>
    <scope>NUCLEOTIDE SEQUENCE [LARGE SCALE GENOMIC DNA]</scope>
    <source>
        <strain evidence="2 3">FAM 1079</strain>
    </source>
</reference>
<dbReference type="GO" id="GO:0005886">
    <property type="term" value="C:plasma membrane"/>
    <property type="evidence" value="ECO:0007669"/>
    <property type="project" value="UniProtKB-SubCell"/>
</dbReference>
<dbReference type="GO" id="GO:0140359">
    <property type="term" value="F:ABC-type transporter activity"/>
    <property type="evidence" value="ECO:0007669"/>
    <property type="project" value="InterPro"/>
</dbReference>
<feature type="transmembrane region" description="Helical" evidence="1">
    <location>
        <begin position="178"/>
        <end position="198"/>
    </location>
</feature>
<accession>A0A5R9CTW6</accession>
<feature type="transmembrane region" description="Helical" evidence="1">
    <location>
        <begin position="149"/>
        <end position="171"/>
    </location>
</feature>
<keyword evidence="1" id="KW-0812">Transmembrane</keyword>
<dbReference type="Proteomes" id="UP000305100">
    <property type="component" value="Unassembled WGS sequence"/>
</dbReference>
<feature type="transmembrane region" description="Helical" evidence="1">
    <location>
        <begin position="96"/>
        <end position="129"/>
    </location>
</feature>
<feature type="transmembrane region" description="Helical" evidence="1">
    <location>
        <begin position="52"/>
        <end position="76"/>
    </location>
</feature>
<sequence length="263" mass="29465">MMRKELAAMIDLLKQELYKFVHLKGTLFAPLILLGLMAFMGFSALIQPGKDYFIVMAFNGAEWLDFLLIIAGANLIGMEFEYGTIKHMIAQHNSRLLIYTAKMIILGGYSIALHLLTFGLTIVLKFGFFGKSHPFSTIYYNHQSIMQNLITGLLSNLYSTFLLITLIFLIASISRTSSIAAVIGILFIFMATPMANLINHMVGGVLPLIKWNPLNMFNVAFQFLTPTVQKQSLLTDPQLVIGNLIWAGVFVIIGVYAFKRKQI</sequence>
<proteinExistence type="predicted"/>
<dbReference type="PANTHER" id="PTHR37305:SF1">
    <property type="entry name" value="MEMBRANE PROTEIN"/>
    <property type="match status" value="1"/>
</dbReference>
<dbReference type="OrthoDB" id="2295852at2"/>
<evidence type="ECO:0008006" key="4">
    <source>
        <dbReference type="Google" id="ProtNLM"/>
    </source>
</evidence>
<evidence type="ECO:0000313" key="3">
    <source>
        <dbReference type="Proteomes" id="UP000305100"/>
    </source>
</evidence>
<dbReference type="PANTHER" id="PTHR37305">
    <property type="entry name" value="INTEGRAL MEMBRANE PROTEIN-RELATED"/>
    <property type="match status" value="1"/>
</dbReference>
<protein>
    <recommendedName>
        <fullName evidence="4">ABC transporter permease</fullName>
    </recommendedName>
</protein>
<feature type="transmembrane region" description="Helical" evidence="1">
    <location>
        <begin position="21"/>
        <end position="46"/>
    </location>
</feature>
<evidence type="ECO:0000256" key="1">
    <source>
        <dbReference type="SAM" id="Phobius"/>
    </source>
</evidence>
<dbReference type="EMBL" id="VBSX01000022">
    <property type="protein sequence ID" value="TLQ18479.1"/>
    <property type="molecule type" value="Genomic_DNA"/>
</dbReference>
<keyword evidence="1" id="KW-1133">Transmembrane helix</keyword>
<organism evidence="2 3">
    <name type="scientific">Lentilactobacillus parafarraginis</name>
    <dbReference type="NCBI Taxonomy" id="390842"/>
    <lineage>
        <taxon>Bacteria</taxon>
        <taxon>Bacillati</taxon>
        <taxon>Bacillota</taxon>
        <taxon>Bacilli</taxon>
        <taxon>Lactobacillales</taxon>
        <taxon>Lactobacillaceae</taxon>
        <taxon>Lentilactobacillus</taxon>
    </lineage>
</organism>
<evidence type="ECO:0000313" key="2">
    <source>
        <dbReference type="EMBL" id="TLQ18479.1"/>
    </source>
</evidence>
<dbReference type="Pfam" id="PF12730">
    <property type="entry name" value="ABC2_membrane_4"/>
    <property type="match status" value="1"/>
</dbReference>